<keyword evidence="9" id="KW-1185">Reference proteome</keyword>
<evidence type="ECO:0000256" key="4">
    <source>
        <dbReference type="ARBA" id="ARBA00023163"/>
    </source>
</evidence>
<protein>
    <submittedName>
        <fullName evidence="8">DNA-binding transcriptional regulator, LysR family</fullName>
    </submittedName>
    <submittedName>
        <fullName evidence="6">LysR family transcriptional regulator</fullName>
    </submittedName>
</protein>
<reference evidence="6 11" key="4">
    <citation type="submission" date="2019-09" db="EMBL/GenBank/DDBJ databases">
        <title>Draft genome sequences of 48 bacterial type strains from the CCUG.</title>
        <authorList>
            <person name="Tunovic T."/>
            <person name="Pineiro-Iglesias B."/>
            <person name="Unosson C."/>
            <person name="Inganas E."/>
            <person name="Ohlen M."/>
            <person name="Cardew S."/>
            <person name="Jensie-Markopoulos S."/>
            <person name="Salva-Serra F."/>
            <person name="Jaen-Luchoro D."/>
            <person name="Karlsson R."/>
            <person name="Svensson-Stadler L."/>
            <person name="Chun J."/>
            <person name="Moore E."/>
        </authorList>
    </citation>
    <scope>NUCLEOTIDE SEQUENCE [LARGE SCALE GENOMIC DNA]</scope>
    <source>
        <strain evidence="6 11">CCUG 53116</strain>
    </source>
</reference>
<organism evidence="8 10">
    <name type="scientific">Pseudomonas reinekei</name>
    <dbReference type="NCBI Taxonomy" id="395598"/>
    <lineage>
        <taxon>Bacteria</taxon>
        <taxon>Pseudomonadati</taxon>
        <taxon>Pseudomonadota</taxon>
        <taxon>Gammaproteobacteria</taxon>
        <taxon>Pseudomonadales</taxon>
        <taxon>Pseudomonadaceae</taxon>
        <taxon>Pseudomonas</taxon>
    </lineage>
</organism>
<dbReference type="PANTHER" id="PTHR30537">
    <property type="entry name" value="HTH-TYPE TRANSCRIPTIONAL REGULATOR"/>
    <property type="match status" value="1"/>
</dbReference>
<evidence type="ECO:0000313" key="8">
    <source>
        <dbReference type="EMBL" id="SDP67706.1"/>
    </source>
</evidence>
<reference evidence="9" key="3">
    <citation type="submission" date="2017-01" db="EMBL/GenBank/DDBJ databases">
        <authorList>
            <person name="Poblete-Castro I."/>
        </authorList>
    </citation>
    <scope>NUCLEOTIDE SEQUENCE [LARGE SCALE GENOMIC DNA]</scope>
    <source>
        <strain evidence="9">DSM 18361 / CCUG 53116 / MT1</strain>
    </source>
</reference>
<name>A0A1H0UP89_PSERE</name>
<dbReference type="Proteomes" id="UP000460142">
    <property type="component" value="Unassembled WGS sequence"/>
</dbReference>
<dbReference type="InterPro" id="IPR036390">
    <property type="entry name" value="WH_DNA-bd_sf"/>
</dbReference>
<comment type="similarity">
    <text evidence="1">Belongs to the LysR transcriptional regulatory family.</text>
</comment>
<dbReference type="EMBL" id="LT629709">
    <property type="protein sequence ID" value="SDP67706.1"/>
    <property type="molecule type" value="Genomic_DNA"/>
</dbReference>
<dbReference type="GO" id="GO:0006351">
    <property type="term" value="P:DNA-templated transcription"/>
    <property type="evidence" value="ECO:0007669"/>
    <property type="project" value="TreeGrafter"/>
</dbReference>
<keyword evidence="2" id="KW-0805">Transcription regulation</keyword>
<dbReference type="Gene3D" id="3.40.190.290">
    <property type="match status" value="1"/>
</dbReference>
<evidence type="ECO:0000313" key="11">
    <source>
        <dbReference type="Proteomes" id="UP000460142"/>
    </source>
</evidence>
<dbReference type="Proteomes" id="UP000186756">
    <property type="component" value="Unassembled WGS sequence"/>
</dbReference>
<evidence type="ECO:0000256" key="1">
    <source>
        <dbReference type="ARBA" id="ARBA00009437"/>
    </source>
</evidence>
<reference evidence="8 10" key="1">
    <citation type="submission" date="2016-10" db="EMBL/GenBank/DDBJ databases">
        <authorList>
            <person name="de Groot N.N."/>
        </authorList>
    </citation>
    <scope>NUCLEOTIDE SEQUENCE [LARGE SCALE GENOMIC DNA]</scope>
    <source>
        <strain evidence="8 10">BS3776</strain>
    </source>
</reference>
<dbReference type="InterPro" id="IPR058163">
    <property type="entry name" value="LysR-type_TF_proteobact-type"/>
</dbReference>
<dbReference type="InterPro" id="IPR036388">
    <property type="entry name" value="WH-like_DNA-bd_sf"/>
</dbReference>
<dbReference type="PROSITE" id="PS50931">
    <property type="entry name" value="HTH_LYSR"/>
    <property type="match status" value="1"/>
</dbReference>
<evidence type="ECO:0000313" key="7">
    <source>
        <dbReference type="EMBL" id="OLU05868.1"/>
    </source>
</evidence>
<dbReference type="SUPFAM" id="SSF46785">
    <property type="entry name" value="Winged helix' DNA-binding domain"/>
    <property type="match status" value="1"/>
</dbReference>
<evidence type="ECO:0000313" key="6">
    <source>
        <dbReference type="EMBL" id="KAB0488380.1"/>
    </source>
</evidence>
<dbReference type="InterPro" id="IPR000847">
    <property type="entry name" value="LysR_HTH_N"/>
</dbReference>
<gene>
    <name evidence="7" type="ORF">BVK86_00475</name>
    <name evidence="6" type="ORF">F7R15_00480</name>
    <name evidence="8" type="ORF">SAMN04490202_5537</name>
</gene>
<dbReference type="EMBL" id="MSTQ01000001">
    <property type="protein sequence ID" value="OLU05868.1"/>
    <property type="molecule type" value="Genomic_DNA"/>
</dbReference>
<keyword evidence="3 8" id="KW-0238">DNA-binding</keyword>
<evidence type="ECO:0000256" key="3">
    <source>
        <dbReference type="ARBA" id="ARBA00023125"/>
    </source>
</evidence>
<evidence type="ECO:0000256" key="2">
    <source>
        <dbReference type="ARBA" id="ARBA00023015"/>
    </source>
</evidence>
<dbReference type="InterPro" id="IPR005119">
    <property type="entry name" value="LysR_subst-bd"/>
</dbReference>
<dbReference type="SUPFAM" id="SSF53850">
    <property type="entry name" value="Periplasmic binding protein-like II"/>
    <property type="match status" value="1"/>
</dbReference>
<accession>A0A1H0UP89</accession>
<dbReference type="AlphaFoldDB" id="A0A1H0UP89"/>
<dbReference type="GO" id="GO:0043565">
    <property type="term" value="F:sequence-specific DNA binding"/>
    <property type="evidence" value="ECO:0007669"/>
    <property type="project" value="TreeGrafter"/>
</dbReference>
<dbReference type="EMBL" id="VZPS01000001">
    <property type="protein sequence ID" value="KAB0488380.1"/>
    <property type="molecule type" value="Genomic_DNA"/>
</dbReference>
<sequence>MNDLNDLHYFVLVVRHGGFSPAARATGIEKTLLSRHIALLEKRIGARLLHRTTRQVSLTEAGQHFFALSQAVVEGAQTAYESVERMRREPVGLVRLSCPQVMAKTYVSPLLPSYMAKYPKVRLELSAVDREVDLYEERLDIALRARTHIDETAGLVAKTLGSARRLMVASPTLLDRVGRPDTLKALSGLPTLCLPADMHDGFGRWLLHNGVHEERLMPHLPCLISDDLSMQLDAALNGLGIAMLPEPIVVGWVRSGALEVVMPSWAGPPHLIHLLYPKPKGMLPSVRSVIDYLSLHLPQLILDGTLSGKASD</sequence>
<keyword evidence="4" id="KW-0804">Transcription</keyword>
<dbReference type="RefSeq" id="WP_075944536.1">
    <property type="nucleotide sequence ID" value="NZ_LT629709.1"/>
</dbReference>
<dbReference type="Pfam" id="PF00126">
    <property type="entry name" value="HTH_1"/>
    <property type="match status" value="1"/>
</dbReference>
<dbReference type="OrthoDB" id="5671700at2"/>
<feature type="domain" description="HTH lysR-type" evidence="5">
    <location>
        <begin position="1"/>
        <end position="59"/>
    </location>
</feature>
<dbReference type="Pfam" id="PF03466">
    <property type="entry name" value="LysR_substrate"/>
    <property type="match status" value="1"/>
</dbReference>
<reference evidence="7" key="2">
    <citation type="submission" date="2017-01" db="EMBL/GenBank/DDBJ databases">
        <authorList>
            <person name="Mah S.A."/>
            <person name="Swanson W.J."/>
            <person name="Moy G.W."/>
            <person name="Vacquier V.D."/>
        </authorList>
    </citation>
    <scope>NUCLEOTIDE SEQUENCE [LARGE SCALE GENOMIC DNA]</scope>
    <source>
        <strain evidence="7">MT1</strain>
    </source>
</reference>
<dbReference type="GO" id="GO:0003700">
    <property type="term" value="F:DNA-binding transcription factor activity"/>
    <property type="evidence" value="ECO:0007669"/>
    <property type="project" value="InterPro"/>
</dbReference>
<dbReference type="PANTHER" id="PTHR30537:SF31">
    <property type="entry name" value="TRANSCRIPTIONAL REGULATOR, LYSR FAMILY"/>
    <property type="match status" value="1"/>
</dbReference>
<evidence type="ECO:0000259" key="5">
    <source>
        <dbReference type="PROSITE" id="PS50931"/>
    </source>
</evidence>
<evidence type="ECO:0000313" key="10">
    <source>
        <dbReference type="Proteomes" id="UP000198549"/>
    </source>
</evidence>
<dbReference type="FunFam" id="1.10.10.10:FF:000001">
    <property type="entry name" value="LysR family transcriptional regulator"/>
    <property type="match status" value="1"/>
</dbReference>
<evidence type="ECO:0000313" key="9">
    <source>
        <dbReference type="Proteomes" id="UP000186756"/>
    </source>
</evidence>
<dbReference type="Gene3D" id="1.10.10.10">
    <property type="entry name" value="Winged helix-like DNA-binding domain superfamily/Winged helix DNA-binding domain"/>
    <property type="match status" value="1"/>
</dbReference>
<proteinExistence type="inferred from homology"/>
<dbReference type="Proteomes" id="UP000198549">
    <property type="component" value="Chromosome I"/>
</dbReference>